<dbReference type="EMBL" id="JBDFQZ010000005">
    <property type="protein sequence ID" value="KAK9726135.1"/>
    <property type="molecule type" value="Genomic_DNA"/>
</dbReference>
<feature type="domain" description="F-box" evidence="1">
    <location>
        <begin position="4"/>
        <end position="44"/>
    </location>
</feature>
<gene>
    <name evidence="2" type="ORF">RND81_05G192600</name>
</gene>
<evidence type="ECO:0000313" key="3">
    <source>
        <dbReference type="Proteomes" id="UP001443914"/>
    </source>
</evidence>
<dbReference type="SUPFAM" id="SSF81383">
    <property type="entry name" value="F-box domain"/>
    <property type="match status" value="1"/>
</dbReference>
<dbReference type="CDD" id="cd22157">
    <property type="entry name" value="F-box_AtFBW1-like"/>
    <property type="match status" value="1"/>
</dbReference>
<evidence type="ECO:0000313" key="2">
    <source>
        <dbReference type="EMBL" id="KAK9726135.1"/>
    </source>
</evidence>
<reference evidence="2" key="1">
    <citation type="submission" date="2024-03" db="EMBL/GenBank/DDBJ databases">
        <title>WGS assembly of Saponaria officinalis var. Norfolk2.</title>
        <authorList>
            <person name="Jenkins J."/>
            <person name="Shu S."/>
            <person name="Grimwood J."/>
            <person name="Barry K."/>
            <person name="Goodstein D."/>
            <person name="Schmutz J."/>
            <person name="Leebens-Mack J."/>
            <person name="Osbourn A."/>
        </authorList>
    </citation>
    <scope>NUCLEOTIDE SEQUENCE [LARGE SCALE GENOMIC DNA]</scope>
    <source>
        <strain evidence="2">JIC</strain>
    </source>
</reference>
<dbReference type="InterPro" id="IPR001810">
    <property type="entry name" value="F-box_dom"/>
</dbReference>
<comment type="caution">
    <text evidence="2">The sequence shown here is derived from an EMBL/GenBank/DDBJ whole genome shotgun (WGS) entry which is preliminary data.</text>
</comment>
<dbReference type="PANTHER" id="PTHR31672:SF13">
    <property type="entry name" value="F-BOX PROTEIN CPR30-LIKE"/>
    <property type="match status" value="1"/>
</dbReference>
<proteinExistence type="predicted"/>
<dbReference type="InterPro" id="IPR036047">
    <property type="entry name" value="F-box-like_dom_sf"/>
</dbReference>
<dbReference type="AlphaFoldDB" id="A0AAW1L0A1"/>
<dbReference type="Pfam" id="PF07734">
    <property type="entry name" value="FBA_1"/>
    <property type="match status" value="1"/>
</dbReference>
<sequence length="356" mass="41088">MSTLSLDMITNILLRLPAKPLLRFKCVCSAWYNLITDPNFARLHLERSIFSKTNLHFVIKTPKLHLADFDTFKNPVELNYPLKNHKHKGAEIVGSCNGLLCIWNMDRDLTLYLYNPTTQTHKSLPVLPINTPFNYDRMNFSFGFGYDSVSKDYKCVRILQTLDNETGHFQSEVMIYSLKTDCWTKGPDVPYYFIYPKLSATALLHETIHWLGESVERVHLPIVGFSLRQETFSSITLPNLKDDLVGSMYLGVLEGCLCLSVNYFNYYEVWVMEEYGVAETWVRRFTIQKGDGYDILERPICYSVSRKELFYRQVQLRVVSVCMETMKTSAVQVAGSLCWDAHPCVENLLTLPEKSC</sequence>
<dbReference type="NCBIfam" id="TIGR01640">
    <property type="entry name" value="F_box_assoc_1"/>
    <property type="match status" value="1"/>
</dbReference>
<dbReference type="Pfam" id="PF00646">
    <property type="entry name" value="F-box"/>
    <property type="match status" value="1"/>
</dbReference>
<evidence type="ECO:0000259" key="1">
    <source>
        <dbReference type="SMART" id="SM00256"/>
    </source>
</evidence>
<protein>
    <recommendedName>
        <fullName evidence="1">F-box domain-containing protein</fullName>
    </recommendedName>
</protein>
<dbReference type="Proteomes" id="UP001443914">
    <property type="component" value="Unassembled WGS sequence"/>
</dbReference>
<organism evidence="2 3">
    <name type="scientific">Saponaria officinalis</name>
    <name type="common">Common soapwort</name>
    <name type="synonym">Lychnis saponaria</name>
    <dbReference type="NCBI Taxonomy" id="3572"/>
    <lineage>
        <taxon>Eukaryota</taxon>
        <taxon>Viridiplantae</taxon>
        <taxon>Streptophyta</taxon>
        <taxon>Embryophyta</taxon>
        <taxon>Tracheophyta</taxon>
        <taxon>Spermatophyta</taxon>
        <taxon>Magnoliopsida</taxon>
        <taxon>eudicotyledons</taxon>
        <taxon>Gunneridae</taxon>
        <taxon>Pentapetalae</taxon>
        <taxon>Caryophyllales</taxon>
        <taxon>Caryophyllaceae</taxon>
        <taxon>Caryophylleae</taxon>
        <taxon>Saponaria</taxon>
    </lineage>
</organism>
<dbReference type="InterPro" id="IPR050796">
    <property type="entry name" value="SCF_F-box_component"/>
</dbReference>
<dbReference type="InterPro" id="IPR006527">
    <property type="entry name" value="F-box-assoc_dom_typ1"/>
</dbReference>
<name>A0AAW1L0A1_SAPOF</name>
<dbReference type="SMART" id="SM00256">
    <property type="entry name" value="FBOX"/>
    <property type="match status" value="1"/>
</dbReference>
<dbReference type="PANTHER" id="PTHR31672">
    <property type="entry name" value="BNACNNG10540D PROTEIN"/>
    <property type="match status" value="1"/>
</dbReference>
<accession>A0AAW1L0A1</accession>
<keyword evidence="3" id="KW-1185">Reference proteome</keyword>
<dbReference type="InterPro" id="IPR017451">
    <property type="entry name" value="F-box-assoc_interact_dom"/>
</dbReference>
<dbReference type="Gene3D" id="1.20.1280.50">
    <property type="match status" value="1"/>
</dbReference>